<protein>
    <submittedName>
        <fullName evidence="2">Uncharacterized protein</fullName>
    </submittedName>
</protein>
<dbReference type="Proteomes" id="UP000001294">
    <property type="component" value="Unassembled WGS sequence"/>
</dbReference>
<organism evidence="2 3">
    <name type="scientific">Talaromyces marneffei (strain ATCC 18224 / CBS 334.59 / QM 7333)</name>
    <name type="common">Penicillium marneffei</name>
    <dbReference type="NCBI Taxonomy" id="441960"/>
    <lineage>
        <taxon>Eukaryota</taxon>
        <taxon>Fungi</taxon>
        <taxon>Dikarya</taxon>
        <taxon>Ascomycota</taxon>
        <taxon>Pezizomycotina</taxon>
        <taxon>Eurotiomycetes</taxon>
        <taxon>Eurotiomycetidae</taxon>
        <taxon>Eurotiales</taxon>
        <taxon>Trichocomaceae</taxon>
        <taxon>Talaromyces</taxon>
        <taxon>Talaromyces sect. Talaromyces</taxon>
    </lineage>
</organism>
<reference evidence="3" key="1">
    <citation type="journal article" date="2015" name="Genome Announc.">
        <title>Genome sequence of the AIDS-associated pathogen Penicillium marneffei (ATCC18224) and its near taxonomic relative Talaromyces stipitatus (ATCC10500).</title>
        <authorList>
            <person name="Nierman W.C."/>
            <person name="Fedorova-Abrams N.D."/>
            <person name="Andrianopoulos A."/>
        </authorList>
    </citation>
    <scope>NUCLEOTIDE SEQUENCE [LARGE SCALE GENOMIC DNA]</scope>
    <source>
        <strain evidence="3">ATCC 18224 / CBS 334.59 / QM 7333</strain>
    </source>
</reference>
<name>B6QJJ8_TALMQ</name>
<dbReference type="PhylomeDB" id="B6QJJ8"/>
<evidence type="ECO:0000313" key="2">
    <source>
        <dbReference type="EMBL" id="EEA23472.1"/>
    </source>
</evidence>
<evidence type="ECO:0000313" key="3">
    <source>
        <dbReference type="Proteomes" id="UP000001294"/>
    </source>
</evidence>
<feature type="compositionally biased region" description="Polar residues" evidence="1">
    <location>
        <begin position="82"/>
        <end position="99"/>
    </location>
</feature>
<proteinExistence type="predicted"/>
<feature type="region of interest" description="Disordered" evidence="1">
    <location>
        <begin position="1"/>
        <end position="20"/>
    </location>
</feature>
<feature type="compositionally biased region" description="Basic and acidic residues" evidence="1">
    <location>
        <begin position="65"/>
        <end position="81"/>
    </location>
</feature>
<gene>
    <name evidence="2" type="ORF">PMAA_100600</name>
</gene>
<accession>B6QJJ8</accession>
<dbReference type="EMBL" id="DS995902">
    <property type="protein sequence ID" value="EEA23472.1"/>
    <property type="molecule type" value="Genomic_DNA"/>
</dbReference>
<sequence length="115" mass="13127">MLSKQISKPATEQTLTGPNDWERWEKIFLSKIEQKDLMGYLTGERELPTRPEMTVIPPTPPSIEALRERNRTTNRDRERSTQTEGDQASQDEAISTGPATSAEKAALKLWKMNIR</sequence>
<feature type="region of interest" description="Disordered" evidence="1">
    <location>
        <begin position="44"/>
        <end position="102"/>
    </location>
</feature>
<feature type="compositionally biased region" description="Polar residues" evidence="1">
    <location>
        <begin position="1"/>
        <end position="17"/>
    </location>
</feature>
<evidence type="ECO:0000256" key="1">
    <source>
        <dbReference type="SAM" id="MobiDB-lite"/>
    </source>
</evidence>
<dbReference type="HOGENOM" id="CLU_169823_0_0_1"/>
<dbReference type="AlphaFoldDB" id="B6QJJ8"/>
<keyword evidence="3" id="KW-1185">Reference proteome</keyword>
<dbReference type="VEuPathDB" id="FungiDB:PMAA_100600"/>